<evidence type="ECO:0000313" key="2">
    <source>
        <dbReference type="EMBL" id="OYR32430.1"/>
    </source>
</evidence>
<keyword evidence="4" id="KW-1185">Reference proteome</keyword>
<sequence>MADSDNSTTFPFVTRRKILTGTAAAVGTLGFDAFAENRAEIETSFDPVLTLWRDWQDAHLSMESHGRRLQSLEQQLAETVDYPCAIIALPDGERVAAYSVTAIRDIFDGFPDEAAACATAETELAAHQTRWDEADREIGYSATLKAEHAAGERAASILDMMADTPTTSFVGIEAKLDAMLREGNVWDDCSEFPWPQIRSVLNDVIRMRQHCANGSVS</sequence>
<protein>
    <submittedName>
        <fullName evidence="2">Uncharacterized protein</fullName>
    </submittedName>
</protein>
<comment type="caution">
    <text evidence="2">The sequence shown here is derived from an EMBL/GenBank/DDBJ whole genome shotgun (WGS) entry which is preliminary data.</text>
</comment>
<dbReference type="Proteomes" id="UP000216363">
    <property type="component" value="Unassembled WGS sequence"/>
</dbReference>
<accession>A0A256GZW6</accession>
<dbReference type="AlphaFoldDB" id="A0A256GZW6"/>
<proteinExistence type="predicted"/>
<gene>
    <name evidence="2" type="ORF">CES86_0086</name>
    <name evidence="1" type="ORF">F9L03_13855</name>
</gene>
<dbReference type="Proteomes" id="UP000435957">
    <property type="component" value="Unassembled WGS sequence"/>
</dbReference>
<dbReference type="EMBL" id="NNRN01000029">
    <property type="protein sequence ID" value="OYR32430.1"/>
    <property type="molecule type" value="Genomic_DNA"/>
</dbReference>
<dbReference type="EMBL" id="WBWF01000009">
    <property type="protein sequence ID" value="KAB2703156.1"/>
    <property type="molecule type" value="Genomic_DNA"/>
</dbReference>
<dbReference type="RefSeq" id="WP_094513568.1">
    <property type="nucleotide sequence ID" value="NZ_JBHEEP010000007.1"/>
</dbReference>
<reference evidence="2 3" key="1">
    <citation type="submission" date="2017-07" db="EMBL/GenBank/DDBJ databases">
        <title>Draft genome of Ochrobactrum lupini type strain LUP21.</title>
        <authorList>
            <person name="Krzyzanowska D.M."/>
            <person name="Jafra S."/>
        </authorList>
    </citation>
    <scope>NUCLEOTIDE SEQUENCE [LARGE SCALE GENOMIC DNA]</scope>
    <source>
        <strain evidence="2 3">LUP21</strain>
    </source>
</reference>
<evidence type="ECO:0000313" key="1">
    <source>
        <dbReference type="EMBL" id="KAB2703156.1"/>
    </source>
</evidence>
<name>A0A256GZW6_9HYPH</name>
<reference evidence="1 4" key="2">
    <citation type="submission" date="2019-09" db="EMBL/GenBank/DDBJ databases">
        <title>Taxonomic organization of the family Brucellaceae based on a phylogenomic approach.</title>
        <authorList>
            <person name="Leclercq S."/>
            <person name="Cloeckaert A."/>
            <person name="Zygmunt M.S."/>
        </authorList>
    </citation>
    <scope>NUCLEOTIDE SEQUENCE [LARGE SCALE GENOMIC DNA]</scope>
    <source>
        <strain evidence="1 4">LUP23</strain>
    </source>
</reference>
<evidence type="ECO:0000313" key="3">
    <source>
        <dbReference type="Proteomes" id="UP000216363"/>
    </source>
</evidence>
<organism evidence="2 3">
    <name type="scientific">Brucella lupini</name>
    <dbReference type="NCBI Taxonomy" id="255457"/>
    <lineage>
        <taxon>Bacteria</taxon>
        <taxon>Pseudomonadati</taxon>
        <taxon>Pseudomonadota</taxon>
        <taxon>Alphaproteobacteria</taxon>
        <taxon>Hyphomicrobiales</taxon>
        <taxon>Brucellaceae</taxon>
        <taxon>Brucella/Ochrobactrum group</taxon>
        <taxon>Brucella</taxon>
    </lineage>
</organism>
<evidence type="ECO:0000313" key="4">
    <source>
        <dbReference type="Proteomes" id="UP000435957"/>
    </source>
</evidence>